<dbReference type="Proteomes" id="UP000799424">
    <property type="component" value="Unassembled WGS sequence"/>
</dbReference>
<proteinExistence type="predicted"/>
<evidence type="ECO:0000313" key="3">
    <source>
        <dbReference type="Proteomes" id="UP000799424"/>
    </source>
</evidence>
<sequence>MRSARTAHHSCKTLPLSSHLSPSSPFRPPGISFFRFCPRRRRPRRRRFGMCICLLCPCLTETRPSASSRCRVA</sequence>
<evidence type="ECO:0000256" key="1">
    <source>
        <dbReference type="SAM" id="MobiDB-lite"/>
    </source>
</evidence>
<reference evidence="2" key="1">
    <citation type="journal article" date="2020" name="Stud. Mycol.">
        <title>101 Dothideomycetes genomes: a test case for predicting lifestyles and emergence of pathogens.</title>
        <authorList>
            <person name="Haridas S."/>
            <person name="Albert R."/>
            <person name="Binder M."/>
            <person name="Bloem J."/>
            <person name="Labutti K."/>
            <person name="Salamov A."/>
            <person name="Andreopoulos B."/>
            <person name="Baker S."/>
            <person name="Barry K."/>
            <person name="Bills G."/>
            <person name="Bluhm B."/>
            <person name="Cannon C."/>
            <person name="Castanera R."/>
            <person name="Culley D."/>
            <person name="Daum C."/>
            <person name="Ezra D."/>
            <person name="Gonzalez J."/>
            <person name="Henrissat B."/>
            <person name="Kuo A."/>
            <person name="Liang C."/>
            <person name="Lipzen A."/>
            <person name="Lutzoni F."/>
            <person name="Magnuson J."/>
            <person name="Mondo S."/>
            <person name="Nolan M."/>
            <person name="Ohm R."/>
            <person name="Pangilinan J."/>
            <person name="Park H.-J."/>
            <person name="Ramirez L."/>
            <person name="Alfaro M."/>
            <person name="Sun H."/>
            <person name="Tritt A."/>
            <person name="Yoshinaga Y."/>
            <person name="Zwiers L.-H."/>
            <person name="Turgeon B."/>
            <person name="Goodwin S."/>
            <person name="Spatafora J."/>
            <person name="Crous P."/>
            <person name="Grigoriev I."/>
        </authorList>
    </citation>
    <scope>NUCLEOTIDE SEQUENCE</scope>
    <source>
        <strain evidence="2">CBS 113818</strain>
    </source>
</reference>
<accession>A0A6A6ZEN1</accession>
<name>A0A6A6ZEN1_9PLEO</name>
<feature type="region of interest" description="Disordered" evidence="1">
    <location>
        <begin position="1"/>
        <end position="23"/>
    </location>
</feature>
<dbReference type="EMBL" id="MU006245">
    <property type="protein sequence ID" value="KAF2819328.1"/>
    <property type="molecule type" value="Genomic_DNA"/>
</dbReference>
<protein>
    <submittedName>
        <fullName evidence="2">Uncharacterized protein</fullName>
    </submittedName>
</protein>
<gene>
    <name evidence="2" type="ORF">CC86DRAFT_144667</name>
</gene>
<organism evidence="2 3">
    <name type="scientific">Ophiobolus disseminans</name>
    <dbReference type="NCBI Taxonomy" id="1469910"/>
    <lineage>
        <taxon>Eukaryota</taxon>
        <taxon>Fungi</taxon>
        <taxon>Dikarya</taxon>
        <taxon>Ascomycota</taxon>
        <taxon>Pezizomycotina</taxon>
        <taxon>Dothideomycetes</taxon>
        <taxon>Pleosporomycetidae</taxon>
        <taxon>Pleosporales</taxon>
        <taxon>Pleosporineae</taxon>
        <taxon>Phaeosphaeriaceae</taxon>
        <taxon>Ophiobolus</taxon>
    </lineage>
</organism>
<feature type="compositionally biased region" description="Basic residues" evidence="1">
    <location>
        <begin position="1"/>
        <end position="11"/>
    </location>
</feature>
<dbReference type="AlphaFoldDB" id="A0A6A6ZEN1"/>
<keyword evidence="3" id="KW-1185">Reference proteome</keyword>
<feature type="compositionally biased region" description="Low complexity" evidence="1">
    <location>
        <begin position="14"/>
        <end position="23"/>
    </location>
</feature>
<evidence type="ECO:0000313" key="2">
    <source>
        <dbReference type="EMBL" id="KAF2819328.1"/>
    </source>
</evidence>